<organism evidence="1 2">
    <name type="scientific">Athelia psychrophila</name>
    <dbReference type="NCBI Taxonomy" id="1759441"/>
    <lineage>
        <taxon>Eukaryota</taxon>
        <taxon>Fungi</taxon>
        <taxon>Dikarya</taxon>
        <taxon>Basidiomycota</taxon>
        <taxon>Agaricomycotina</taxon>
        <taxon>Agaricomycetes</taxon>
        <taxon>Agaricomycetidae</taxon>
        <taxon>Atheliales</taxon>
        <taxon>Atheliaceae</taxon>
        <taxon>Athelia</taxon>
    </lineage>
</organism>
<name>A0A167T790_9AGAM</name>
<protein>
    <submittedName>
        <fullName evidence="1">Uncharacterized protein</fullName>
    </submittedName>
</protein>
<dbReference type="AlphaFoldDB" id="A0A167T790"/>
<gene>
    <name evidence="1" type="ORF">FIBSPDRAFT_1055746</name>
</gene>
<proteinExistence type="predicted"/>
<evidence type="ECO:0000313" key="2">
    <source>
        <dbReference type="Proteomes" id="UP000076532"/>
    </source>
</evidence>
<reference evidence="1 2" key="1">
    <citation type="journal article" date="2016" name="Mol. Biol. Evol.">
        <title>Comparative Genomics of Early-Diverging Mushroom-Forming Fungi Provides Insights into the Origins of Lignocellulose Decay Capabilities.</title>
        <authorList>
            <person name="Nagy L.G."/>
            <person name="Riley R."/>
            <person name="Tritt A."/>
            <person name="Adam C."/>
            <person name="Daum C."/>
            <person name="Floudas D."/>
            <person name="Sun H."/>
            <person name="Yadav J.S."/>
            <person name="Pangilinan J."/>
            <person name="Larsson K.H."/>
            <person name="Matsuura K."/>
            <person name="Barry K."/>
            <person name="Labutti K."/>
            <person name="Kuo R."/>
            <person name="Ohm R.A."/>
            <person name="Bhattacharya S.S."/>
            <person name="Shirouzu T."/>
            <person name="Yoshinaga Y."/>
            <person name="Martin F.M."/>
            <person name="Grigoriev I.V."/>
            <person name="Hibbett D.S."/>
        </authorList>
    </citation>
    <scope>NUCLEOTIDE SEQUENCE [LARGE SCALE GENOMIC DNA]</scope>
    <source>
        <strain evidence="1 2">CBS 109695</strain>
    </source>
</reference>
<accession>A0A167T790</accession>
<evidence type="ECO:0000313" key="1">
    <source>
        <dbReference type="EMBL" id="KZP02635.1"/>
    </source>
</evidence>
<dbReference type="Proteomes" id="UP000076532">
    <property type="component" value="Unassembled WGS sequence"/>
</dbReference>
<sequence length="58" mass="6415">MVGRKHRKLASRLRPCCTCHSPTIQALFCLLPLVITASPASQVYSTTTTCHSTSVNYY</sequence>
<keyword evidence="2" id="KW-1185">Reference proteome</keyword>
<dbReference type="EMBL" id="KV418408">
    <property type="protein sequence ID" value="KZP02635.1"/>
    <property type="molecule type" value="Genomic_DNA"/>
</dbReference>
<feature type="non-terminal residue" evidence="1">
    <location>
        <position position="58"/>
    </location>
</feature>